<evidence type="ECO:0000313" key="3">
    <source>
        <dbReference type="Proteomes" id="UP000037729"/>
    </source>
</evidence>
<dbReference type="RefSeq" id="WP_053969018.1">
    <property type="nucleotide sequence ID" value="NZ_LIUF01000005.1"/>
</dbReference>
<dbReference type="PATRIC" id="fig|1705562.3.peg.4051"/>
<protein>
    <submittedName>
        <fullName evidence="2">Uncharacterized protein</fullName>
    </submittedName>
</protein>
<sequence length="123" mass="13552">MATQETPSFDDLEPVDNSTDDDYDSEWIELEPGESVVGEIRDLSPNCGKYDTTVIELARGIGDVVAMWSNGQIDNALDDNDLGEGDVVGIKHTEQTSVFTNEDGEEQEYDIWKVRELPAGGPE</sequence>
<dbReference type="EMBL" id="LIUF01000005">
    <property type="protein sequence ID" value="KOX91996.1"/>
    <property type="molecule type" value="Genomic_DNA"/>
</dbReference>
<evidence type="ECO:0000313" key="2">
    <source>
        <dbReference type="EMBL" id="KOX91996.1"/>
    </source>
</evidence>
<accession>A0A0N0BNA5</accession>
<name>A0A0N0BNA5_9EURY</name>
<comment type="caution">
    <text evidence="2">The sequence shown here is derived from an EMBL/GenBank/DDBJ whole genome shotgun (WGS) entry which is preliminary data.</text>
</comment>
<dbReference type="OrthoDB" id="255757at2157"/>
<reference evidence="2 3" key="1">
    <citation type="submission" date="2015-08" db="EMBL/GenBank/DDBJ databases">
        <title>Genomes of Isolates from Cabo Rojo, PR.</title>
        <authorList>
            <person name="Sanchez-Nieves R.L."/>
            <person name="Montalvo-Rodriguez R."/>
        </authorList>
    </citation>
    <scope>NUCLEOTIDE SEQUENCE [LARGE SCALE GENOMIC DNA]</scope>
    <source>
        <strain evidence="2 3">SL3</strain>
    </source>
</reference>
<feature type="region of interest" description="Disordered" evidence="1">
    <location>
        <begin position="1"/>
        <end position="24"/>
    </location>
</feature>
<dbReference type="STRING" id="1705562.AMS69_15735"/>
<feature type="compositionally biased region" description="Acidic residues" evidence="1">
    <location>
        <begin position="8"/>
        <end position="24"/>
    </location>
</feature>
<proteinExistence type="predicted"/>
<organism evidence="2 3">
    <name type="scientific">Haloarcula rubripromontorii</name>
    <dbReference type="NCBI Taxonomy" id="1705562"/>
    <lineage>
        <taxon>Archaea</taxon>
        <taxon>Methanobacteriati</taxon>
        <taxon>Methanobacteriota</taxon>
        <taxon>Stenosarchaea group</taxon>
        <taxon>Halobacteria</taxon>
        <taxon>Halobacteriales</taxon>
        <taxon>Haloarculaceae</taxon>
        <taxon>Haloarcula</taxon>
    </lineage>
</organism>
<gene>
    <name evidence="2" type="ORF">AMS69_15735</name>
</gene>
<keyword evidence="3" id="KW-1185">Reference proteome</keyword>
<evidence type="ECO:0000256" key="1">
    <source>
        <dbReference type="SAM" id="MobiDB-lite"/>
    </source>
</evidence>
<dbReference type="AlphaFoldDB" id="A0A0N0BNA5"/>
<dbReference type="Proteomes" id="UP000037729">
    <property type="component" value="Unassembled WGS sequence"/>
</dbReference>